<evidence type="ECO:0000256" key="35">
    <source>
        <dbReference type="ARBA" id="ARBA00048420"/>
    </source>
</evidence>
<comment type="catalytic activity">
    <reaction evidence="47">
        <text>3-oxooctanoyl-[ACP] + NADPH + H(+) = (3R)-hydroxyoctanoyl-[ACP] + NADP(+)</text>
        <dbReference type="Rhea" id="RHEA:41840"/>
        <dbReference type="Rhea" id="RHEA-COMP:9633"/>
        <dbReference type="Rhea" id="RHEA-COMP:9634"/>
        <dbReference type="ChEBI" id="CHEBI:15378"/>
        <dbReference type="ChEBI" id="CHEBI:57783"/>
        <dbReference type="ChEBI" id="CHEBI:58349"/>
        <dbReference type="ChEBI" id="CHEBI:78460"/>
        <dbReference type="ChEBI" id="CHEBI:78461"/>
    </reaction>
    <physiologicalReaction direction="left-to-right" evidence="47">
        <dbReference type="Rhea" id="RHEA:41841"/>
    </physiologicalReaction>
</comment>
<gene>
    <name evidence="54" type="ORF">EYC80_000788</name>
</gene>
<evidence type="ECO:0000256" key="5">
    <source>
        <dbReference type="ARBA" id="ARBA00022799"/>
    </source>
</evidence>
<keyword evidence="7" id="KW-0663">Pyridoxal phosphate</keyword>
<feature type="domain" description="Ketosynthase family 3 (KS3)" evidence="52">
    <location>
        <begin position="256"/>
        <end position="661"/>
    </location>
</feature>
<evidence type="ECO:0000256" key="24">
    <source>
        <dbReference type="ARBA" id="ARBA00047440"/>
    </source>
</evidence>
<comment type="catalytic activity">
    <reaction evidence="25">
        <text>tetradecanoyl-[ACP] + malonyl-[ACP] + H(+) = 3-oxohexadecanoyl-[ACP] + holo-[ACP] + CO2</text>
        <dbReference type="Rhea" id="RHEA:41900"/>
        <dbReference type="Rhea" id="RHEA-COMP:9623"/>
        <dbReference type="Rhea" id="RHEA-COMP:9648"/>
        <dbReference type="Rhea" id="RHEA-COMP:9649"/>
        <dbReference type="Rhea" id="RHEA-COMP:9685"/>
        <dbReference type="ChEBI" id="CHEBI:15378"/>
        <dbReference type="ChEBI" id="CHEBI:16526"/>
        <dbReference type="ChEBI" id="CHEBI:64479"/>
        <dbReference type="ChEBI" id="CHEBI:78449"/>
        <dbReference type="ChEBI" id="CHEBI:78477"/>
        <dbReference type="ChEBI" id="CHEBI:78478"/>
    </reaction>
    <physiologicalReaction direction="left-to-right" evidence="25">
        <dbReference type="Rhea" id="RHEA:41901"/>
    </physiologicalReaction>
</comment>
<dbReference type="SUPFAM" id="SSF52151">
    <property type="entry name" value="FabD/lysophospholipase-like"/>
    <property type="match status" value="1"/>
</dbReference>
<comment type="catalytic activity">
    <reaction evidence="31">
        <text>acetyl-[ACP] + malonyl-[ACP] + H(+) = 3-oxobutanoyl-[ACP] + holo-[ACP] + CO2</text>
        <dbReference type="Rhea" id="RHEA:41800"/>
        <dbReference type="Rhea" id="RHEA-COMP:9621"/>
        <dbReference type="Rhea" id="RHEA-COMP:9623"/>
        <dbReference type="Rhea" id="RHEA-COMP:9625"/>
        <dbReference type="Rhea" id="RHEA-COMP:9685"/>
        <dbReference type="ChEBI" id="CHEBI:15378"/>
        <dbReference type="ChEBI" id="CHEBI:16526"/>
        <dbReference type="ChEBI" id="CHEBI:64479"/>
        <dbReference type="ChEBI" id="CHEBI:78446"/>
        <dbReference type="ChEBI" id="CHEBI:78449"/>
        <dbReference type="ChEBI" id="CHEBI:78450"/>
    </reaction>
    <physiologicalReaction direction="left-to-right" evidence="31">
        <dbReference type="Rhea" id="RHEA:41801"/>
    </physiologicalReaction>
</comment>
<reference evidence="54 55" key="1">
    <citation type="submission" date="2019-06" db="EMBL/GenBank/DDBJ databases">
        <title>Genome Sequence of the Brown Rot Fungal Pathogen Monilinia laxa.</title>
        <authorList>
            <person name="De Miccolis Angelini R.M."/>
            <person name="Landi L."/>
            <person name="Abate D."/>
            <person name="Pollastro S."/>
            <person name="Romanazzi G."/>
            <person name="Faretra F."/>
        </authorList>
    </citation>
    <scope>NUCLEOTIDE SEQUENCE [LARGE SCALE GENOMIC DNA]</scope>
    <source>
        <strain evidence="54 55">Mlax316</strain>
    </source>
</reference>
<dbReference type="SMART" id="SM00825">
    <property type="entry name" value="PKS_KS"/>
    <property type="match status" value="1"/>
</dbReference>
<comment type="catalytic activity">
    <reaction evidence="19">
        <text>(3R)-hydroxybutanoyl-[ACP] = (2E)-butenoyl-[ACP] + H2O</text>
        <dbReference type="Rhea" id="RHEA:41808"/>
        <dbReference type="Rhea" id="RHEA-COMP:9626"/>
        <dbReference type="Rhea" id="RHEA-COMP:9627"/>
        <dbReference type="ChEBI" id="CHEBI:15377"/>
        <dbReference type="ChEBI" id="CHEBI:78451"/>
        <dbReference type="ChEBI" id="CHEBI:78453"/>
    </reaction>
    <physiologicalReaction direction="left-to-right" evidence="19">
        <dbReference type="Rhea" id="RHEA:41809"/>
    </physiologicalReaction>
</comment>
<dbReference type="Pfam" id="PF00550">
    <property type="entry name" value="PP-binding"/>
    <property type="match status" value="1"/>
</dbReference>
<name>A0A5N6K748_MONLA</name>
<dbReference type="InterPro" id="IPR016036">
    <property type="entry name" value="Malonyl_transacylase_ACP-bd"/>
</dbReference>
<evidence type="ECO:0000256" key="37">
    <source>
        <dbReference type="ARBA" id="ARBA00048571"/>
    </source>
</evidence>
<dbReference type="Proteomes" id="UP000326757">
    <property type="component" value="Unassembled WGS sequence"/>
</dbReference>
<comment type="catalytic activity">
    <reaction evidence="14">
        <text>(3R)-hydroxydecanoyl-[ACP] = (2E)-decenoyl-[ACP] + H2O</text>
        <dbReference type="Rhea" id="RHEA:41860"/>
        <dbReference type="Rhea" id="RHEA-COMP:9638"/>
        <dbReference type="Rhea" id="RHEA-COMP:9639"/>
        <dbReference type="ChEBI" id="CHEBI:15377"/>
        <dbReference type="ChEBI" id="CHEBI:78466"/>
        <dbReference type="ChEBI" id="CHEBI:78467"/>
    </reaction>
    <physiologicalReaction direction="left-to-right" evidence="14">
        <dbReference type="Rhea" id="RHEA:41861"/>
    </physiologicalReaction>
</comment>
<dbReference type="InterPro" id="IPR016035">
    <property type="entry name" value="Acyl_Trfase/lysoPLipase"/>
</dbReference>
<dbReference type="GO" id="GO:0004312">
    <property type="term" value="F:fatty acid synthase activity"/>
    <property type="evidence" value="ECO:0007669"/>
    <property type="project" value="TreeGrafter"/>
</dbReference>
<evidence type="ECO:0000256" key="19">
    <source>
        <dbReference type="ARBA" id="ARBA00023402"/>
    </source>
</evidence>
<dbReference type="InterPro" id="IPR029058">
    <property type="entry name" value="AB_hydrolase_fold"/>
</dbReference>
<dbReference type="Pfam" id="PF23114">
    <property type="entry name" value="NAD-bd_HRPKS_sdrA"/>
    <property type="match status" value="1"/>
</dbReference>
<comment type="catalytic activity">
    <reaction evidence="37">
        <text>3-oxohexanoyl-[ACP] + NADPH + H(+) = (3R)-hydroxyhexanoyl-[ACP] + NADP(+)</text>
        <dbReference type="Rhea" id="RHEA:41824"/>
        <dbReference type="Rhea" id="RHEA-COMP:9629"/>
        <dbReference type="Rhea" id="RHEA-COMP:9630"/>
        <dbReference type="ChEBI" id="CHEBI:15378"/>
        <dbReference type="ChEBI" id="CHEBI:57783"/>
        <dbReference type="ChEBI" id="CHEBI:58349"/>
        <dbReference type="ChEBI" id="CHEBI:78456"/>
        <dbReference type="ChEBI" id="CHEBI:78457"/>
    </reaction>
    <physiologicalReaction direction="left-to-right" evidence="37">
        <dbReference type="Rhea" id="RHEA:41825"/>
    </physiologicalReaction>
</comment>
<dbReference type="Pfam" id="PF00109">
    <property type="entry name" value="ketoacyl-synt"/>
    <property type="match status" value="2"/>
</dbReference>
<dbReference type="Gene3D" id="3.40.47.10">
    <property type="match status" value="1"/>
</dbReference>
<dbReference type="InterPro" id="IPR020807">
    <property type="entry name" value="PKS_DH"/>
</dbReference>
<dbReference type="GO" id="GO:0006633">
    <property type="term" value="P:fatty acid biosynthetic process"/>
    <property type="evidence" value="ECO:0007669"/>
    <property type="project" value="TreeGrafter"/>
</dbReference>
<evidence type="ECO:0000256" key="9">
    <source>
        <dbReference type="ARBA" id="ARBA00023268"/>
    </source>
</evidence>
<comment type="catalytic activity">
    <reaction evidence="42">
        <text>(2E)-octadecenoyl-[ACP] + NADPH + H(+) = octadecanoyl-[ACP] + NADP(+)</text>
        <dbReference type="Rhea" id="RHEA:41928"/>
        <dbReference type="Rhea" id="RHEA-COMP:9655"/>
        <dbReference type="Rhea" id="RHEA-COMP:9656"/>
        <dbReference type="ChEBI" id="CHEBI:15378"/>
        <dbReference type="ChEBI" id="CHEBI:57783"/>
        <dbReference type="ChEBI" id="CHEBI:58349"/>
        <dbReference type="ChEBI" id="CHEBI:78489"/>
        <dbReference type="ChEBI" id="CHEBI:78495"/>
    </reaction>
    <physiologicalReaction direction="left-to-right" evidence="42">
        <dbReference type="Rhea" id="RHEA:41929"/>
    </physiologicalReaction>
</comment>
<dbReference type="InterPro" id="IPR014030">
    <property type="entry name" value="Ketoacyl_synth_N"/>
</dbReference>
<evidence type="ECO:0000256" key="2">
    <source>
        <dbReference type="ARBA" id="ARBA00022450"/>
    </source>
</evidence>
<dbReference type="PANTHER" id="PTHR43775">
    <property type="entry name" value="FATTY ACID SYNTHASE"/>
    <property type="match status" value="1"/>
</dbReference>
<dbReference type="Pfam" id="PF02801">
    <property type="entry name" value="Ketoacyl-synt_C"/>
    <property type="match status" value="1"/>
</dbReference>
<keyword evidence="2" id="KW-0596">Phosphopantetheine</keyword>
<dbReference type="SUPFAM" id="SSF55048">
    <property type="entry name" value="Probable ACP-binding domain of malonyl-CoA ACP transacylase"/>
    <property type="match status" value="1"/>
</dbReference>
<comment type="catalytic activity">
    <reaction evidence="30">
        <text>3-oxobutanoyl-[ACP] + NADPH + H(+) = (3R)-hydroxybutanoyl-[ACP] + NADP(+)</text>
        <dbReference type="Rhea" id="RHEA:41804"/>
        <dbReference type="Rhea" id="RHEA-COMP:9625"/>
        <dbReference type="Rhea" id="RHEA-COMP:9626"/>
        <dbReference type="ChEBI" id="CHEBI:15378"/>
        <dbReference type="ChEBI" id="CHEBI:57783"/>
        <dbReference type="ChEBI" id="CHEBI:58349"/>
        <dbReference type="ChEBI" id="CHEBI:78450"/>
        <dbReference type="ChEBI" id="CHEBI:78451"/>
    </reaction>
    <physiologicalReaction direction="left-to-right" evidence="30">
        <dbReference type="Rhea" id="RHEA:41805"/>
    </physiologicalReaction>
</comment>
<dbReference type="GO" id="GO:0004316">
    <property type="term" value="F:3-oxoacyl-[acyl-carrier-protein] reductase (NADPH) activity"/>
    <property type="evidence" value="ECO:0007669"/>
    <property type="project" value="UniProtKB-EC"/>
</dbReference>
<dbReference type="InterPro" id="IPR013149">
    <property type="entry name" value="ADH-like_C"/>
</dbReference>
<dbReference type="InterPro" id="IPR016039">
    <property type="entry name" value="Thiolase-like"/>
</dbReference>
<dbReference type="FunFam" id="3.40.50.720:FF:000209">
    <property type="entry name" value="Polyketide synthase Pks12"/>
    <property type="match status" value="1"/>
</dbReference>
<dbReference type="InterPro" id="IPR056501">
    <property type="entry name" value="NAD-bd_HRPKS_sdrA"/>
</dbReference>
<comment type="catalytic activity">
    <reaction evidence="36">
        <text>a fatty acyl-[ACP] + malonyl-[ACP] + H(+) = a 3-oxoacyl-[ACP] + holo-[ACP] + CO2</text>
        <dbReference type="Rhea" id="RHEA:22836"/>
        <dbReference type="Rhea" id="RHEA-COMP:9623"/>
        <dbReference type="Rhea" id="RHEA-COMP:9685"/>
        <dbReference type="Rhea" id="RHEA-COMP:9916"/>
        <dbReference type="Rhea" id="RHEA-COMP:14125"/>
        <dbReference type="ChEBI" id="CHEBI:15378"/>
        <dbReference type="ChEBI" id="CHEBI:16526"/>
        <dbReference type="ChEBI" id="CHEBI:64479"/>
        <dbReference type="ChEBI" id="CHEBI:78449"/>
        <dbReference type="ChEBI" id="CHEBI:78776"/>
        <dbReference type="ChEBI" id="CHEBI:138651"/>
        <dbReference type="EC" id="2.3.1.41"/>
    </reaction>
    <physiologicalReaction direction="left-to-right" evidence="36">
        <dbReference type="Rhea" id="RHEA:22837"/>
    </physiologicalReaction>
</comment>
<dbReference type="Gene3D" id="3.40.366.10">
    <property type="entry name" value="Malonyl-Coenzyme A Acyl Carrier Protein, domain 2"/>
    <property type="match status" value="1"/>
</dbReference>
<evidence type="ECO:0000256" key="12">
    <source>
        <dbReference type="ARBA" id="ARBA00023351"/>
    </source>
</evidence>
<feature type="active site" description="Proton donor; for dehydratase activity" evidence="51">
    <location>
        <position position="1391"/>
    </location>
</feature>
<dbReference type="InterPro" id="IPR032821">
    <property type="entry name" value="PKS_assoc"/>
</dbReference>
<comment type="catalytic activity">
    <reaction evidence="40">
        <text>hexadecanoyl-[ACP] + H2O = hexadecanoate + holo-[ACP] + H(+)</text>
        <dbReference type="Rhea" id="RHEA:41932"/>
        <dbReference type="Rhea" id="RHEA-COMP:9652"/>
        <dbReference type="Rhea" id="RHEA-COMP:9685"/>
        <dbReference type="ChEBI" id="CHEBI:7896"/>
        <dbReference type="ChEBI" id="CHEBI:15377"/>
        <dbReference type="ChEBI" id="CHEBI:15378"/>
        <dbReference type="ChEBI" id="CHEBI:64479"/>
        <dbReference type="ChEBI" id="CHEBI:78483"/>
        <dbReference type="EC" id="3.1.2.14"/>
    </reaction>
    <physiologicalReaction direction="left-to-right" evidence="40">
        <dbReference type="Rhea" id="RHEA:41933"/>
    </physiologicalReaction>
</comment>
<comment type="catalytic activity">
    <reaction evidence="26">
        <text>(2E)-butenoyl-[ACP] + NADPH + H(+) = butanoyl-[ACP] + NADP(+)</text>
        <dbReference type="Rhea" id="RHEA:41812"/>
        <dbReference type="Rhea" id="RHEA-COMP:9627"/>
        <dbReference type="Rhea" id="RHEA-COMP:9628"/>
        <dbReference type="ChEBI" id="CHEBI:15378"/>
        <dbReference type="ChEBI" id="CHEBI:57783"/>
        <dbReference type="ChEBI" id="CHEBI:58349"/>
        <dbReference type="ChEBI" id="CHEBI:78453"/>
        <dbReference type="ChEBI" id="CHEBI:78454"/>
    </reaction>
    <physiologicalReaction direction="left-to-right" evidence="26">
        <dbReference type="Rhea" id="RHEA:41813"/>
    </physiologicalReaction>
</comment>
<evidence type="ECO:0000256" key="51">
    <source>
        <dbReference type="PROSITE-ProRule" id="PRU01363"/>
    </source>
</evidence>
<dbReference type="SUPFAM" id="SSF47336">
    <property type="entry name" value="ACP-like"/>
    <property type="match status" value="1"/>
</dbReference>
<comment type="catalytic activity">
    <reaction evidence="16">
        <text>(3R)-hydroxytetradecanoyl-[ACP] = (2E)-tetradecenoyl-[ACP] + H2O</text>
        <dbReference type="Rhea" id="RHEA:41892"/>
        <dbReference type="Rhea" id="RHEA-COMP:9646"/>
        <dbReference type="Rhea" id="RHEA-COMP:9647"/>
        <dbReference type="ChEBI" id="CHEBI:15377"/>
        <dbReference type="ChEBI" id="CHEBI:78474"/>
        <dbReference type="ChEBI" id="CHEBI:78475"/>
    </reaction>
    <physiologicalReaction direction="left-to-right" evidence="16">
        <dbReference type="Rhea" id="RHEA:41893"/>
    </physiologicalReaction>
</comment>
<evidence type="ECO:0000256" key="18">
    <source>
        <dbReference type="ARBA" id="ARBA00023401"/>
    </source>
</evidence>
<evidence type="ECO:0000256" key="39">
    <source>
        <dbReference type="ARBA" id="ARBA00048691"/>
    </source>
</evidence>
<evidence type="ECO:0000256" key="33">
    <source>
        <dbReference type="ARBA" id="ARBA00048281"/>
    </source>
</evidence>
<keyword evidence="55" id="KW-1185">Reference proteome</keyword>
<dbReference type="Gene3D" id="3.10.129.110">
    <property type="entry name" value="Polyketide synthase dehydratase"/>
    <property type="match status" value="1"/>
</dbReference>
<evidence type="ECO:0000256" key="22">
    <source>
        <dbReference type="ARBA" id="ARBA00047394"/>
    </source>
</evidence>
<evidence type="ECO:0000256" key="7">
    <source>
        <dbReference type="ARBA" id="ARBA00022898"/>
    </source>
</evidence>
<dbReference type="GO" id="GO:0004315">
    <property type="term" value="F:3-oxoacyl-[acyl-carrier-protein] synthase activity"/>
    <property type="evidence" value="ECO:0007669"/>
    <property type="project" value="UniProtKB-EC"/>
</dbReference>
<evidence type="ECO:0000256" key="38">
    <source>
        <dbReference type="ARBA" id="ARBA00048650"/>
    </source>
</evidence>
<comment type="catalytic activity">
    <reaction evidence="18">
        <text>(3R)-hydroxyhexadecanoyl-[ACP] = (2E)-hexadecenoyl-[ACP] + H2O</text>
        <dbReference type="Rhea" id="RHEA:41908"/>
        <dbReference type="Rhea" id="RHEA-COMP:9650"/>
        <dbReference type="Rhea" id="RHEA-COMP:9651"/>
        <dbReference type="ChEBI" id="CHEBI:15377"/>
        <dbReference type="ChEBI" id="CHEBI:78480"/>
        <dbReference type="ChEBI" id="CHEBI:78481"/>
    </reaction>
    <physiologicalReaction direction="left-to-right" evidence="18">
        <dbReference type="Rhea" id="RHEA:41909"/>
    </physiologicalReaction>
</comment>
<dbReference type="SUPFAM" id="SSF51735">
    <property type="entry name" value="NAD(P)-binding Rossmann-fold domains"/>
    <property type="match status" value="3"/>
</dbReference>
<evidence type="ECO:0000256" key="28">
    <source>
        <dbReference type="ARBA" id="ARBA00047810"/>
    </source>
</evidence>
<dbReference type="InterPro" id="IPR049551">
    <property type="entry name" value="PKS_DH_C"/>
</dbReference>
<comment type="catalytic activity">
    <reaction evidence="41">
        <text>3-oxotetradecanoyl-[ACP] + NADPH + H(+) = (3R)-hydroxytetradecanoyl-[ACP] + NADP(+)</text>
        <dbReference type="Rhea" id="RHEA:41888"/>
        <dbReference type="Rhea" id="RHEA-COMP:9645"/>
        <dbReference type="Rhea" id="RHEA-COMP:9646"/>
        <dbReference type="ChEBI" id="CHEBI:15378"/>
        <dbReference type="ChEBI" id="CHEBI:57783"/>
        <dbReference type="ChEBI" id="CHEBI:58349"/>
        <dbReference type="ChEBI" id="CHEBI:78473"/>
        <dbReference type="ChEBI" id="CHEBI:78474"/>
    </reaction>
    <physiologicalReaction direction="left-to-right" evidence="41">
        <dbReference type="Rhea" id="RHEA:41889"/>
    </physiologicalReaction>
</comment>
<evidence type="ECO:0000256" key="4">
    <source>
        <dbReference type="ARBA" id="ARBA00022679"/>
    </source>
</evidence>
<dbReference type="PROSITE" id="PS52019">
    <property type="entry name" value="PKS_MFAS_DH"/>
    <property type="match status" value="1"/>
</dbReference>
<dbReference type="Pfam" id="PF14765">
    <property type="entry name" value="PS-DH"/>
    <property type="match status" value="1"/>
</dbReference>
<dbReference type="Gene3D" id="3.40.50.1820">
    <property type="entry name" value="alpha/beta hydrolase"/>
    <property type="match status" value="1"/>
</dbReference>
<keyword evidence="5" id="KW-0702">S-nitrosylation</keyword>
<comment type="catalytic activity">
    <reaction evidence="28">
        <text>(2E)-hexadecenoyl-[ACP] + NADPH + H(+) = hexadecanoyl-[ACP] + NADP(+)</text>
        <dbReference type="Rhea" id="RHEA:41912"/>
        <dbReference type="Rhea" id="RHEA-COMP:9651"/>
        <dbReference type="Rhea" id="RHEA-COMP:9652"/>
        <dbReference type="ChEBI" id="CHEBI:15378"/>
        <dbReference type="ChEBI" id="CHEBI:57783"/>
        <dbReference type="ChEBI" id="CHEBI:58349"/>
        <dbReference type="ChEBI" id="CHEBI:78481"/>
        <dbReference type="ChEBI" id="CHEBI:78483"/>
    </reaction>
    <physiologicalReaction direction="left-to-right" evidence="28">
        <dbReference type="Rhea" id="RHEA:41913"/>
    </physiologicalReaction>
</comment>
<evidence type="ECO:0000256" key="21">
    <source>
        <dbReference type="ARBA" id="ARBA00047300"/>
    </source>
</evidence>
<evidence type="ECO:0000256" key="15">
    <source>
        <dbReference type="ARBA" id="ARBA00023394"/>
    </source>
</evidence>
<dbReference type="SMART" id="SM00829">
    <property type="entry name" value="PKS_ER"/>
    <property type="match status" value="1"/>
</dbReference>
<dbReference type="InterPro" id="IPR036736">
    <property type="entry name" value="ACP-like_sf"/>
</dbReference>
<comment type="catalytic activity">
    <reaction evidence="50">
        <text>octanoyl-[ACP] + malonyl-[ACP] + H(+) = 3-oxodecanoyl-[ACP] + holo-[ACP] + CO2</text>
        <dbReference type="Rhea" id="RHEA:41852"/>
        <dbReference type="Rhea" id="RHEA-COMP:9623"/>
        <dbReference type="Rhea" id="RHEA-COMP:9636"/>
        <dbReference type="Rhea" id="RHEA-COMP:9637"/>
        <dbReference type="Rhea" id="RHEA-COMP:9685"/>
        <dbReference type="ChEBI" id="CHEBI:15378"/>
        <dbReference type="ChEBI" id="CHEBI:16526"/>
        <dbReference type="ChEBI" id="CHEBI:64479"/>
        <dbReference type="ChEBI" id="CHEBI:78449"/>
        <dbReference type="ChEBI" id="CHEBI:78463"/>
        <dbReference type="ChEBI" id="CHEBI:78464"/>
    </reaction>
    <physiologicalReaction direction="left-to-right" evidence="50">
        <dbReference type="Rhea" id="RHEA:41853"/>
    </physiologicalReaction>
</comment>
<comment type="catalytic activity">
    <reaction evidence="29">
        <text>(2E)-hexenoyl-[ACP] + NADPH + H(+) = hexanoyl-[ACP] + NADP(+)</text>
        <dbReference type="Rhea" id="RHEA:41832"/>
        <dbReference type="Rhea" id="RHEA-COMP:9631"/>
        <dbReference type="Rhea" id="RHEA-COMP:9632"/>
        <dbReference type="ChEBI" id="CHEBI:15378"/>
        <dbReference type="ChEBI" id="CHEBI:57783"/>
        <dbReference type="ChEBI" id="CHEBI:58349"/>
        <dbReference type="ChEBI" id="CHEBI:78458"/>
        <dbReference type="ChEBI" id="CHEBI:78459"/>
    </reaction>
    <physiologicalReaction direction="left-to-right" evidence="29">
        <dbReference type="Rhea" id="RHEA:41833"/>
    </physiologicalReaction>
</comment>
<comment type="catalytic activity">
    <reaction evidence="43">
        <text>decanoyl-[ACP] + malonyl-[ACP] + H(+) = 3-oxododecanoyl-[ACP] + holo-[ACP] + CO2</text>
        <dbReference type="Rhea" id="RHEA:41868"/>
        <dbReference type="Rhea" id="RHEA-COMP:9623"/>
        <dbReference type="Rhea" id="RHEA-COMP:9640"/>
        <dbReference type="Rhea" id="RHEA-COMP:9641"/>
        <dbReference type="Rhea" id="RHEA-COMP:9685"/>
        <dbReference type="ChEBI" id="CHEBI:15378"/>
        <dbReference type="ChEBI" id="CHEBI:16526"/>
        <dbReference type="ChEBI" id="CHEBI:64479"/>
        <dbReference type="ChEBI" id="CHEBI:78449"/>
        <dbReference type="ChEBI" id="CHEBI:78468"/>
        <dbReference type="ChEBI" id="CHEBI:78469"/>
    </reaction>
    <physiologicalReaction direction="left-to-right" evidence="43">
        <dbReference type="Rhea" id="RHEA:41869"/>
    </physiologicalReaction>
</comment>
<evidence type="ECO:0000256" key="1">
    <source>
        <dbReference type="ARBA" id="ARBA00005189"/>
    </source>
</evidence>
<evidence type="ECO:0000256" key="45">
    <source>
        <dbReference type="ARBA" id="ARBA00049263"/>
    </source>
</evidence>
<comment type="catalytic activity">
    <reaction evidence="23">
        <text>a (3R)-hydroxyacyl-[ACP] + NADP(+) = a 3-oxoacyl-[ACP] + NADPH + H(+)</text>
        <dbReference type="Rhea" id="RHEA:17397"/>
        <dbReference type="Rhea" id="RHEA-COMP:9916"/>
        <dbReference type="Rhea" id="RHEA-COMP:9945"/>
        <dbReference type="ChEBI" id="CHEBI:15378"/>
        <dbReference type="ChEBI" id="CHEBI:57783"/>
        <dbReference type="ChEBI" id="CHEBI:58349"/>
        <dbReference type="ChEBI" id="CHEBI:78776"/>
        <dbReference type="ChEBI" id="CHEBI:78827"/>
        <dbReference type="EC" id="1.1.1.100"/>
    </reaction>
    <physiologicalReaction direction="right-to-left" evidence="23">
        <dbReference type="Rhea" id="RHEA:17399"/>
    </physiologicalReaction>
</comment>
<dbReference type="Pfam" id="PF08240">
    <property type="entry name" value="ADH_N"/>
    <property type="match status" value="1"/>
</dbReference>
<dbReference type="Pfam" id="PF16197">
    <property type="entry name" value="KAsynt_C_assoc"/>
    <property type="match status" value="1"/>
</dbReference>
<comment type="catalytic activity">
    <reaction evidence="35">
        <text>(2E)-octenoyl-[ACP] + NADPH + H(+) = octanoyl-[ACP] + NADP(+)</text>
        <dbReference type="Rhea" id="RHEA:41848"/>
        <dbReference type="Rhea" id="RHEA-COMP:9635"/>
        <dbReference type="Rhea" id="RHEA-COMP:9636"/>
        <dbReference type="ChEBI" id="CHEBI:15378"/>
        <dbReference type="ChEBI" id="CHEBI:57783"/>
        <dbReference type="ChEBI" id="CHEBI:58349"/>
        <dbReference type="ChEBI" id="CHEBI:78462"/>
        <dbReference type="ChEBI" id="CHEBI:78463"/>
    </reaction>
    <physiologicalReaction direction="left-to-right" evidence="35">
        <dbReference type="Rhea" id="RHEA:41849"/>
    </physiologicalReaction>
</comment>
<comment type="catalytic activity">
    <reaction evidence="33">
        <text>(2E)-dodecenoyl-[ACP] + NADPH + H(+) = dodecanoyl-[ACP] + NADP(+)</text>
        <dbReference type="Rhea" id="RHEA:41880"/>
        <dbReference type="Rhea" id="RHEA-COMP:9643"/>
        <dbReference type="Rhea" id="RHEA-COMP:9644"/>
        <dbReference type="ChEBI" id="CHEBI:15378"/>
        <dbReference type="ChEBI" id="CHEBI:57783"/>
        <dbReference type="ChEBI" id="CHEBI:58349"/>
        <dbReference type="ChEBI" id="CHEBI:65264"/>
        <dbReference type="ChEBI" id="CHEBI:78472"/>
    </reaction>
    <physiologicalReaction direction="left-to-right" evidence="33">
        <dbReference type="Rhea" id="RHEA:41881"/>
    </physiologicalReaction>
</comment>
<dbReference type="SMART" id="SM00827">
    <property type="entry name" value="PKS_AT"/>
    <property type="match status" value="1"/>
</dbReference>
<evidence type="ECO:0000256" key="3">
    <source>
        <dbReference type="ARBA" id="ARBA00022553"/>
    </source>
</evidence>
<dbReference type="EMBL" id="VIGI01000006">
    <property type="protein sequence ID" value="KAB8298609.1"/>
    <property type="molecule type" value="Genomic_DNA"/>
</dbReference>
<dbReference type="InterPro" id="IPR001031">
    <property type="entry name" value="Thioesterase"/>
</dbReference>
<evidence type="ECO:0000256" key="10">
    <source>
        <dbReference type="ARBA" id="ARBA00023315"/>
    </source>
</evidence>
<feature type="domain" description="PKS/mFAS DH" evidence="53">
    <location>
        <begin position="1179"/>
        <end position="1485"/>
    </location>
</feature>
<dbReference type="InterPro" id="IPR011032">
    <property type="entry name" value="GroES-like_sf"/>
</dbReference>
<comment type="catalytic activity">
    <reaction evidence="15">
        <text>a (3R)-hydroxyacyl-[ACP] = a (2E)-enoyl-[ACP] + H2O</text>
        <dbReference type="Rhea" id="RHEA:13097"/>
        <dbReference type="Rhea" id="RHEA-COMP:9925"/>
        <dbReference type="Rhea" id="RHEA-COMP:9945"/>
        <dbReference type="ChEBI" id="CHEBI:15377"/>
        <dbReference type="ChEBI" id="CHEBI:78784"/>
        <dbReference type="ChEBI" id="CHEBI:78827"/>
        <dbReference type="EC" id="4.2.1.59"/>
    </reaction>
    <physiologicalReaction direction="left-to-right" evidence="15">
        <dbReference type="Rhea" id="RHEA:13098"/>
    </physiologicalReaction>
</comment>
<evidence type="ECO:0000256" key="34">
    <source>
        <dbReference type="ARBA" id="ARBA00048289"/>
    </source>
</evidence>
<evidence type="ECO:0000256" key="31">
    <source>
        <dbReference type="ARBA" id="ARBA00047961"/>
    </source>
</evidence>
<dbReference type="SMART" id="SM00822">
    <property type="entry name" value="PKS_KR"/>
    <property type="match status" value="1"/>
</dbReference>
<dbReference type="InterPro" id="IPR009081">
    <property type="entry name" value="PP-bd_ACP"/>
</dbReference>
<feature type="region of interest" description="N-terminal hotdog fold" evidence="51">
    <location>
        <begin position="1179"/>
        <end position="1316"/>
    </location>
</feature>
<comment type="catalytic activity">
    <reaction evidence="39">
        <text>holo-[ACP] + acetyl-CoA = acetyl-[ACP] + CoA</text>
        <dbReference type="Rhea" id="RHEA:41788"/>
        <dbReference type="Rhea" id="RHEA-COMP:9621"/>
        <dbReference type="Rhea" id="RHEA-COMP:9685"/>
        <dbReference type="ChEBI" id="CHEBI:57287"/>
        <dbReference type="ChEBI" id="CHEBI:57288"/>
        <dbReference type="ChEBI" id="CHEBI:64479"/>
        <dbReference type="ChEBI" id="CHEBI:78446"/>
        <dbReference type="EC" id="2.3.1.38"/>
    </reaction>
    <physiologicalReaction direction="left-to-right" evidence="39">
        <dbReference type="Rhea" id="RHEA:41789"/>
    </physiologicalReaction>
</comment>
<proteinExistence type="predicted"/>
<comment type="catalytic activity">
    <reaction evidence="13">
        <text>(3R)-hydroxyhexanoyl-[ACP] = (2E)-hexenoyl-[ACP] + H2O</text>
        <dbReference type="Rhea" id="RHEA:41828"/>
        <dbReference type="Rhea" id="RHEA-COMP:9630"/>
        <dbReference type="Rhea" id="RHEA-COMP:9631"/>
        <dbReference type="ChEBI" id="CHEBI:15377"/>
        <dbReference type="ChEBI" id="CHEBI:78457"/>
        <dbReference type="ChEBI" id="CHEBI:78458"/>
    </reaction>
    <physiologicalReaction direction="left-to-right" evidence="13">
        <dbReference type="Rhea" id="RHEA:41829"/>
    </physiologicalReaction>
</comment>
<feature type="region of interest" description="C-terminal hotdog fold" evidence="51">
    <location>
        <begin position="1327"/>
        <end position="1485"/>
    </location>
</feature>
<dbReference type="InterPro" id="IPR057326">
    <property type="entry name" value="KR_dom"/>
</dbReference>
<evidence type="ECO:0000256" key="26">
    <source>
        <dbReference type="ARBA" id="ARBA00047500"/>
    </source>
</evidence>
<comment type="catalytic activity">
    <reaction evidence="46">
        <text>3-oxohexadecanoyl-[ACP] + NADPH + H(+) = (3R)-hydroxyhexadecanoyl-[ACP] + NADP(+)</text>
        <dbReference type="Rhea" id="RHEA:41904"/>
        <dbReference type="Rhea" id="RHEA-COMP:9649"/>
        <dbReference type="Rhea" id="RHEA-COMP:9650"/>
        <dbReference type="ChEBI" id="CHEBI:15378"/>
        <dbReference type="ChEBI" id="CHEBI:57783"/>
        <dbReference type="ChEBI" id="CHEBI:58349"/>
        <dbReference type="ChEBI" id="CHEBI:78478"/>
        <dbReference type="ChEBI" id="CHEBI:78480"/>
    </reaction>
    <physiologicalReaction direction="left-to-right" evidence="46">
        <dbReference type="Rhea" id="RHEA:41905"/>
    </physiologicalReaction>
</comment>
<dbReference type="InterPro" id="IPR001227">
    <property type="entry name" value="Ac_transferase_dom_sf"/>
</dbReference>
<evidence type="ECO:0000256" key="46">
    <source>
        <dbReference type="ARBA" id="ARBA00049414"/>
    </source>
</evidence>
<keyword evidence="3" id="KW-0597">Phosphoprotein</keyword>
<dbReference type="GO" id="GO:0044550">
    <property type="term" value="P:secondary metabolite biosynthetic process"/>
    <property type="evidence" value="ECO:0007669"/>
    <property type="project" value="TreeGrafter"/>
</dbReference>
<dbReference type="Gene3D" id="3.90.180.10">
    <property type="entry name" value="Medium-chain alcohol dehydrogenases, catalytic domain"/>
    <property type="match status" value="1"/>
</dbReference>
<comment type="catalytic activity">
    <reaction evidence="24">
        <text>3-oxodecanoyl-[ACP] + NADPH + H(+) = (3R)-hydroxydecanoyl-[ACP] + NADP(+)</text>
        <dbReference type="Rhea" id="RHEA:41856"/>
        <dbReference type="Rhea" id="RHEA-COMP:9637"/>
        <dbReference type="Rhea" id="RHEA-COMP:9638"/>
        <dbReference type="ChEBI" id="CHEBI:15378"/>
        <dbReference type="ChEBI" id="CHEBI:57783"/>
        <dbReference type="ChEBI" id="CHEBI:58349"/>
        <dbReference type="ChEBI" id="CHEBI:78464"/>
        <dbReference type="ChEBI" id="CHEBI:78466"/>
    </reaction>
    <physiologicalReaction direction="left-to-right" evidence="24">
        <dbReference type="Rhea" id="RHEA:41857"/>
    </physiologicalReaction>
</comment>
<evidence type="ECO:0000256" key="30">
    <source>
        <dbReference type="ARBA" id="ARBA00047953"/>
    </source>
</evidence>
<dbReference type="GO" id="GO:0141148">
    <property type="term" value="F:enoyl-[acyl-carrier-protein] reductase (NADPH) activity"/>
    <property type="evidence" value="ECO:0007669"/>
    <property type="project" value="UniProtKB-EC"/>
</dbReference>
<comment type="catalytic activity">
    <reaction evidence="32">
        <text>hexadecanoyl-[ACP] + malonyl-[ACP] + H(+) = 3-oxooctadecanoyl-[ACP] + holo-[ACP] + CO2</text>
        <dbReference type="Rhea" id="RHEA:41916"/>
        <dbReference type="Rhea" id="RHEA-COMP:9623"/>
        <dbReference type="Rhea" id="RHEA-COMP:9652"/>
        <dbReference type="Rhea" id="RHEA-COMP:9653"/>
        <dbReference type="Rhea" id="RHEA-COMP:9685"/>
        <dbReference type="ChEBI" id="CHEBI:15378"/>
        <dbReference type="ChEBI" id="CHEBI:16526"/>
        <dbReference type="ChEBI" id="CHEBI:64479"/>
        <dbReference type="ChEBI" id="CHEBI:78449"/>
        <dbReference type="ChEBI" id="CHEBI:78483"/>
        <dbReference type="ChEBI" id="CHEBI:78487"/>
    </reaction>
    <physiologicalReaction direction="left-to-right" evidence="32">
        <dbReference type="Rhea" id="RHEA:41917"/>
    </physiologicalReaction>
</comment>
<evidence type="ECO:0000259" key="53">
    <source>
        <dbReference type="PROSITE" id="PS52019"/>
    </source>
</evidence>
<comment type="catalytic activity">
    <reaction evidence="21">
        <text>3-oxooctadecanoyl-[ACP] + NADPH + H(+) = (3R)-hydroxyoctadecanoyl-[ACP] + NADP(+)</text>
        <dbReference type="Rhea" id="RHEA:41920"/>
        <dbReference type="Rhea" id="RHEA-COMP:9653"/>
        <dbReference type="Rhea" id="RHEA-COMP:9654"/>
        <dbReference type="ChEBI" id="CHEBI:15378"/>
        <dbReference type="ChEBI" id="CHEBI:57783"/>
        <dbReference type="ChEBI" id="CHEBI:58349"/>
        <dbReference type="ChEBI" id="CHEBI:78487"/>
        <dbReference type="ChEBI" id="CHEBI:78488"/>
    </reaction>
    <physiologicalReaction direction="left-to-right" evidence="21">
        <dbReference type="Rhea" id="RHEA:41921"/>
    </physiologicalReaction>
</comment>
<keyword evidence="10" id="KW-0012">Acyltransferase</keyword>
<dbReference type="InterPro" id="IPR020841">
    <property type="entry name" value="PKS_Beta-ketoAc_synthase_dom"/>
</dbReference>
<dbReference type="Pfam" id="PF00975">
    <property type="entry name" value="Thioesterase"/>
    <property type="match status" value="1"/>
</dbReference>
<comment type="catalytic activity">
    <reaction evidence="49">
        <text>(2E)-decenoyl-[ACP] + NADPH + H(+) = decanoyl-[ACP] + NADP(+)</text>
        <dbReference type="Rhea" id="RHEA:41864"/>
        <dbReference type="Rhea" id="RHEA-COMP:9639"/>
        <dbReference type="Rhea" id="RHEA-COMP:9640"/>
        <dbReference type="ChEBI" id="CHEBI:15378"/>
        <dbReference type="ChEBI" id="CHEBI:57783"/>
        <dbReference type="ChEBI" id="CHEBI:58349"/>
        <dbReference type="ChEBI" id="CHEBI:78467"/>
        <dbReference type="ChEBI" id="CHEBI:78468"/>
    </reaction>
    <physiologicalReaction direction="left-to-right" evidence="49">
        <dbReference type="Rhea" id="RHEA:41865"/>
    </physiologicalReaction>
</comment>
<sequence length="2560" mass="281770">MENPVLIQKAARRYKSAIPLFLIHDGGGTALPYYFLESLNRNVWGISYPHLNDGGAFENGIKDMGELYAGFIRGKVPKGKVLLGGWSAGGSIAIQVAKCLESIPEICVAGTILIDTPFPDFPDWRPKDAPPVRFHLSVAPDPSDKIKVAQEQAVNNIISALSVWELPTWDDGRQPPPAVFIRALKVVPTEKVNVVEVDWFREQYALGWRRYPYDFIIEELRVNGDHFSIFTPSDLPELSTKLREALPTISVNMSSPEPVAIIGMGCRFPGDSDTPDDFWKLLAAERSGISKPPLSRWNIDGFHAKKARPGSITPEGGYFINEDVWKFDPAFFGIVQEEAKAMDPQQRKLLECVYESFESGGITLSQLAGSNTGCYIGNFTSDYYLQGHRDHNNPRPYSLLGSGYTIISNRVSYLFDLCGPRALQTREINAAVVGGTNLMLAVETQMSTDKVGVLSATSTCHTFDESADGYGRAEGVGAIFLKRLSDAIRDKDPIRGIIRGTAVNANGKTSGITQPSAKGHESVIRAAYEFAGLDPRDTSYFETHGTGTQVGDPIEAKGIGNVFIEGTEMKELLVGSVKTNVGHSEAASALASIIKVCLAIEKRIIPATIGIKKLNPKIDFKGGRIKVVQKMTPWPEGFSACRASINSFGYGGANAHAIIEAADSFLAGKLTHVRRGQFERDLGDDDDSDEMVGTSRGSQARVLPRSEFLFLFSAHDMSTLKSNIEKYREVAEDYNILDLAYTLGCRRSQFFNCAYAVAREEEVEEDLMEHEITFAKRGKGGNIAFIFTGQGAQNAQMGRELMLTFPSYIDTIRRLDRALQSLGEDSPDWTIEDILMEPPASSKINDVEISQPVCTAVQVALVELLRLWNVIPVACIGHSSGEIASSYAANLITAEEAIISAFYRGLGVGTLEVKGTMLAVGAGPEEIQPYIVEGVRIACYNSPNSVTLSGDTEPATAVKEKLEAERVFVRELKTGGRAYHSHHMLNIGNDYESRLSAALSNFDASQTTKNAGGKQPAFFSSVTAQRMPSSFKPGPSYWRQNLESPVRFTEAVEAALATDLEISQFIEIGPHSALAGPLRQIRDNLGISPKDLDYASTLVRGQSSVTRLLDLAGTLTMRGYPVNIERVNAVEKRENGAIVTRTGLPIIDLPRFSWNYSAGEIRNKNRPSEEYRLRKFKFHDLLGALLPGSSPEQRQWRNMLDSKSFPWLEDHKLGPQPVLPGTGYLAIATEAARQFFHDKLKIDGPFRYFFPNVSIKSALMIPDSGSQVEVITTMKFLTITASISSKTIAEFTISSVQNGHWISHCVGTVTKKEAIDITPRFDENNLQEPKAARTWYRGFQKVSLNYGPAFNGLSNIRTNPALEDAIAETELLPEGISEHDSAYIVHPAAMDTCIQVALIAAHKGSLKDLRRSFVPTSMADVSLWSWENDDSIPPLAPGRAKVFGHAEFFSLRAVNAWCQLFSSEGKPLFEMRELSCTQYSEALDDLGTVDRHPYLRTVWKPDVGKIGSTLADDSLLDLLVHKRPGFDICEILDKESTISDKLHKVLESGSSLRRYKTYTIMAPNDADVKRITLEYEAFPGITVQKLNLGDVPEKLFDLVIVHQSSTGENNLSNFKNLLNSDGSLLLYRAESNSDEINSSAYEADGLYTRLQDEKSLLIGPHHEKPPVPKARDIILVTRNSPTVFDSQVYSGLSNDERSITQISLQDSEFQANPEASYIFIVESESSLFHESLTSQELARIQSIAGESRDILWITHGNLLDGGDPNAGIVVGLGRCLQTEHPTLTFKTLDLDHKDSAQTVASIVAVLDAAERGDEEKEFIAKNGVLYISRLSQDPLLDQQFVAGTEAKPNMIPYEPEKCVRLGIERVGIFETIHFKSDEWEIPLESGEVEVDVKSFGLNMKDFATLQGTYNSEILGLEGAGIVRNIGPGVTNVAVGDRVNWAGLGNFRNIERYDSRFLQKLRSEETFDHMASIMMPFLTAIYGLIYLAKLQPGESVLIHSATGGVGLAAIQIARMIGAEIFATVGTPEKKEFLKQEYGLQDDHVLSSKDASFAADIMRITDGRGVDVSLNSLVREQLRATWNCIGHHGRHIELGQTDILDQGILDMSPFKRGASFIAMDLVLVFQNKPDLISKILGEIMQFYREGKIQLLPNLLVVPASEISQAFEAFGKKDRIGRVVVSFDTEEINFVTKKKSISFKPNGAYLLVGCLGGLGRCLARHMVEKGARHLIFLGRSGEDRPEAGSMIKDFRKDGIRVDVVKGDVTSISDVQKAASFANGPIFGVVQGVMALDDRLFTSHNLESWEYAVRPKVTGTWNLHNAVADHSLDFFVMLGSSSALSGFPTQSNYCAGNSFLEFFARYRQKQGLPATTISLTVVTEVGFVSQNERIEDGLARTGVHTINESGVIDLIDTAMMKAPDSSWKFDPLANNFIVTGVEPLQLSADLDIDGMPFWRQPRIGPVLNAVLAKKSGGESGSGQGKRRLLLPDILELVMEKFSQTFNVAMDDIDPGTEIARLGMDSMIGTSLRTWCYKVLGADIAASEFMSLNLTAELLAEKIYDIRKA</sequence>
<dbReference type="InterPro" id="IPR049900">
    <property type="entry name" value="PKS_mFAS_DH"/>
</dbReference>
<dbReference type="Pfam" id="PF00698">
    <property type="entry name" value="Acyl_transf_1"/>
    <property type="match status" value="1"/>
</dbReference>
<evidence type="ECO:0000256" key="48">
    <source>
        <dbReference type="ARBA" id="ARBA00049449"/>
    </source>
</evidence>
<evidence type="ECO:0000256" key="47">
    <source>
        <dbReference type="ARBA" id="ARBA00049422"/>
    </source>
</evidence>
<comment type="catalytic activity">
    <reaction evidence="27">
        <text>dodecanoyl-[ACP] + malonyl-[ACP] + H(+) = 3-oxotetradecanoyl-[ACP] + holo-[ACP] + CO2</text>
        <dbReference type="Rhea" id="RHEA:41884"/>
        <dbReference type="Rhea" id="RHEA-COMP:9623"/>
        <dbReference type="Rhea" id="RHEA-COMP:9644"/>
        <dbReference type="Rhea" id="RHEA-COMP:9645"/>
        <dbReference type="Rhea" id="RHEA-COMP:9685"/>
        <dbReference type="ChEBI" id="CHEBI:15378"/>
        <dbReference type="ChEBI" id="CHEBI:16526"/>
        <dbReference type="ChEBI" id="CHEBI:64479"/>
        <dbReference type="ChEBI" id="CHEBI:65264"/>
        <dbReference type="ChEBI" id="CHEBI:78449"/>
        <dbReference type="ChEBI" id="CHEBI:78473"/>
    </reaction>
    <physiologicalReaction direction="left-to-right" evidence="27">
        <dbReference type="Rhea" id="RHEA:41885"/>
    </physiologicalReaction>
</comment>
<comment type="catalytic activity">
    <reaction evidence="48">
        <text>butanoyl-[ACP] + malonyl-[ACP] + H(+) = 3-oxohexanoyl-[ACP] + holo-[ACP] + CO2</text>
        <dbReference type="Rhea" id="RHEA:41820"/>
        <dbReference type="Rhea" id="RHEA-COMP:9623"/>
        <dbReference type="Rhea" id="RHEA-COMP:9628"/>
        <dbReference type="Rhea" id="RHEA-COMP:9629"/>
        <dbReference type="Rhea" id="RHEA-COMP:9685"/>
        <dbReference type="ChEBI" id="CHEBI:15378"/>
        <dbReference type="ChEBI" id="CHEBI:16526"/>
        <dbReference type="ChEBI" id="CHEBI:64479"/>
        <dbReference type="ChEBI" id="CHEBI:78449"/>
        <dbReference type="ChEBI" id="CHEBI:78454"/>
        <dbReference type="ChEBI" id="CHEBI:78456"/>
    </reaction>
    <physiologicalReaction direction="left-to-right" evidence="48">
        <dbReference type="Rhea" id="RHEA:41821"/>
    </physiologicalReaction>
</comment>
<evidence type="ECO:0000256" key="40">
    <source>
        <dbReference type="ARBA" id="ARBA00048704"/>
    </source>
</evidence>
<comment type="catalytic activity">
    <reaction evidence="38">
        <text>a 2,3-saturated acyl-[ACP] + NADP(+) = a (2E)-enoyl-[ACP] + NADPH + H(+)</text>
        <dbReference type="Rhea" id="RHEA:22564"/>
        <dbReference type="Rhea" id="RHEA-COMP:9925"/>
        <dbReference type="Rhea" id="RHEA-COMP:9926"/>
        <dbReference type="ChEBI" id="CHEBI:15378"/>
        <dbReference type="ChEBI" id="CHEBI:57783"/>
        <dbReference type="ChEBI" id="CHEBI:58349"/>
        <dbReference type="ChEBI" id="CHEBI:78784"/>
        <dbReference type="ChEBI" id="CHEBI:78785"/>
        <dbReference type="EC" id="1.3.1.39"/>
    </reaction>
    <physiologicalReaction direction="right-to-left" evidence="38">
        <dbReference type="Rhea" id="RHEA:22566"/>
    </physiologicalReaction>
</comment>
<comment type="catalytic activity">
    <reaction evidence="17">
        <text>(3R)-hydroxyoctadecanoyl-[ACP] = (2E)-octadecenoyl-[ACP] + H2O</text>
        <dbReference type="Rhea" id="RHEA:41924"/>
        <dbReference type="Rhea" id="RHEA-COMP:9654"/>
        <dbReference type="Rhea" id="RHEA-COMP:9655"/>
        <dbReference type="ChEBI" id="CHEBI:15377"/>
        <dbReference type="ChEBI" id="CHEBI:78488"/>
        <dbReference type="ChEBI" id="CHEBI:78489"/>
    </reaction>
    <physiologicalReaction direction="left-to-right" evidence="17">
        <dbReference type="Rhea" id="RHEA:41925"/>
    </physiologicalReaction>
</comment>
<comment type="caution">
    <text evidence="54">The sequence shown here is derived from an EMBL/GenBank/DDBJ whole genome shotgun (WGS) entry which is preliminary data.</text>
</comment>
<evidence type="ECO:0000256" key="49">
    <source>
        <dbReference type="ARBA" id="ARBA00049521"/>
    </source>
</evidence>
<evidence type="ECO:0000256" key="14">
    <source>
        <dbReference type="ARBA" id="ARBA00023388"/>
    </source>
</evidence>
<dbReference type="Pfam" id="PF21089">
    <property type="entry name" value="PKS_DH_N"/>
    <property type="match status" value="1"/>
</dbReference>
<evidence type="ECO:0000256" key="16">
    <source>
        <dbReference type="ARBA" id="ARBA00023398"/>
    </source>
</evidence>
<dbReference type="GO" id="GO:0019171">
    <property type="term" value="F:(3R)-hydroxyacyl-[acyl-carrier-protein] dehydratase activity"/>
    <property type="evidence" value="ECO:0007669"/>
    <property type="project" value="UniProtKB-EC"/>
</dbReference>
<keyword evidence="6" id="KW-0521">NADP</keyword>
<dbReference type="SMART" id="SM00826">
    <property type="entry name" value="PKS_DH"/>
    <property type="match status" value="1"/>
</dbReference>
<comment type="function">
    <text evidence="20">Fatty acid synthetase is a multifunctional enzyme that catalyzes the de novo biosynthesis of long-chain saturated fatty acids starting from acetyl-CoA and malonyl-CoA in the presence of NADPH. This multifunctional protein contains 7 catalytic activities and a site for the binding of the prosthetic group 4'-phosphopantetheine of the acyl carrier protein ([ACP]) domain.</text>
</comment>
<dbReference type="CDD" id="cd00833">
    <property type="entry name" value="PKS"/>
    <property type="match status" value="1"/>
</dbReference>
<comment type="catalytic activity">
    <reaction evidence="12">
        <text>(3R)-hydroxydodecanoyl-[ACP] = (2E)-dodecenoyl-[ACP] + H2O</text>
        <dbReference type="Rhea" id="RHEA:41876"/>
        <dbReference type="Rhea" id="RHEA-COMP:9642"/>
        <dbReference type="Rhea" id="RHEA-COMP:9643"/>
        <dbReference type="ChEBI" id="CHEBI:15377"/>
        <dbReference type="ChEBI" id="CHEBI:78470"/>
        <dbReference type="ChEBI" id="CHEBI:78472"/>
    </reaction>
    <physiologicalReaction direction="left-to-right" evidence="12">
        <dbReference type="Rhea" id="RHEA:41877"/>
    </physiologicalReaction>
</comment>
<comment type="catalytic activity">
    <reaction evidence="34">
        <text>tetradecanoyl-[ACP] + H2O = tetradecanoate + holo-[ACP] + H(+)</text>
        <dbReference type="Rhea" id="RHEA:30123"/>
        <dbReference type="Rhea" id="RHEA-COMP:9648"/>
        <dbReference type="Rhea" id="RHEA-COMP:9685"/>
        <dbReference type="ChEBI" id="CHEBI:15377"/>
        <dbReference type="ChEBI" id="CHEBI:15378"/>
        <dbReference type="ChEBI" id="CHEBI:30807"/>
        <dbReference type="ChEBI" id="CHEBI:64479"/>
        <dbReference type="ChEBI" id="CHEBI:78477"/>
        <dbReference type="EC" id="3.1.2.14"/>
    </reaction>
    <physiologicalReaction direction="left-to-right" evidence="34">
        <dbReference type="Rhea" id="RHEA:30124"/>
    </physiologicalReaction>
</comment>
<evidence type="ECO:0000256" key="8">
    <source>
        <dbReference type="ARBA" id="ARBA00023002"/>
    </source>
</evidence>
<evidence type="ECO:0000256" key="29">
    <source>
        <dbReference type="ARBA" id="ARBA00047897"/>
    </source>
</evidence>
<dbReference type="Gene3D" id="3.40.50.720">
    <property type="entry name" value="NAD(P)-binding Rossmann-like Domain"/>
    <property type="match status" value="3"/>
</dbReference>
<dbReference type="InterPro" id="IPR014043">
    <property type="entry name" value="Acyl_transferase_dom"/>
</dbReference>
<evidence type="ECO:0000256" key="32">
    <source>
        <dbReference type="ARBA" id="ARBA00048051"/>
    </source>
</evidence>
<dbReference type="CDD" id="cd05195">
    <property type="entry name" value="enoyl_red"/>
    <property type="match status" value="1"/>
</dbReference>
<dbReference type="PANTHER" id="PTHR43775:SF50">
    <property type="entry name" value="HIGHLY REDUCING POLYKETIDE SYNTHASE SRDA"/>
    <property type="match status" value="1"/>
</dbReference>
<dbReference type="InterPro" id="IPR049552">
    <property type="entry name" value="PKS_DH_N"/>
</dbReference>
<protein>
    <submittedName>
        <fullName evidence="54">Uncharacterized protein</fullName>
    </submittedName>
</protein>
<evidence type="ECO:0000256" key="13">
    <source>
        <dbReference type="ARBA" id="ARBA00023373"/>
    </source>
</evidence>
<evidence type="ECO:0000256" key="36">
    <source>
        <dbReference type="ARBA" id="ARBA00048506"/>
    </source>
</evidence>
<evidence type="ECO:0000256" key="11">
    <source>
        <dbReference type="ARBA" id="ARBA00023332"/>
    </source>
</evidence>
<dbReference type="InterPro" id="IPR050091">
    <property type="entry name" value="PKS_NRPS_Biosynth_Enz"/>
</dbReference>
<comment type="catalytic activity">
    <reaction evidence="22">
        <text>hexanoyl-[ACP] + malonyl-[ACP] + H(+) = 3-oxooctanoyl-[ACP] + holo-[ACP] + CO2</text>
        <dbReference type="Rhea" id="RHEA:41836"/>
        <dbReference type="Rhea" id="RHEA-COMP:9623"/>
        <dbReference type="Rhea" id="RHEA-COMP:9632"/>
        <dbReference type="Rhea" id="RHEA-COMP:9633"/>
        <dbReference type="Rhea" id="RHEA-COMP:9685"/>
        <dbReference type="ChEBI" id="CHEBI:15378"/>
        <dbReference type="ChEBI" id="CHEBI:16526"/>
        <dbReference type="ChEBI" id="CHEBI:64479"/>
        <dbReference type="ChEBI" id="CHEBI:78449"/>
        <dbReference type="ChEBI" id="CHEBI:78459"/>
        <dbReference type="ChEBI" id="CHEBI:78460"/>
    </reaction>
    <physiologicalReaction direction="left-to-right" evidence="22">
        <dbReference type="Rhea" id="RHEA:41837"/>
    </physiologicalReaction>
</comment>
<evidence type="ECO:0000313" key="55">
    <source>
        <dbReference type="Proteomes" id="UP000326757"/>
    </source>
</evidence>
<dbReference type="InterPro" id="IPR042104">
    <property type="entry name" value="PKS_dehydratase_sf"/>
</dbReference>
<dbReference type="OrthoDB" id="329835at2759"/>
<dbReference type="GO" id="GO:0004313">
    <property type="term" value="F:[acyl-carrier-protein] S-acetyltransferase activity"/>
    <property type="evidence" value="ECO:0007669"/>
    <property type="project" value="UniProtKB-EC"/>
</dbReference>
<evidence type="ECO:0000256" key="25">
    <source>
        <dbReference type="ARBA" id="ARBA00047451"/>
    </source>
</evidence>
<dbReference type="SUPFAM" id="SSF53901">
    <property type="entry name" value="Thiolase-like"/>
    <property type="match status" value="1"/>
</dbReference>
<evidence type="ECO:0000256" key="20">
    <source>
        <dbReference type="ARBA" id="ARBA00023442"/>
    </source>
</evidence>
<feature type="active site" description="Proton acceptor; for dehydratase activity" evidence="51">
    <location>
        <position position="1211"/>
    </location>
</feature>
<keyword evidence="9" id="KW-0511">Multifunctional enzyme</keyword>
<dbReference type="GO" id="GO:1901336">
    <property type="term" value="P:lactone biosynthetic process"/>
    <property type="evidence" value="ECO:0007669"/>
    <property type="project" value="UniProtKB-ARBA"/>
</dbReference>
<comment type="catalytic activity">
    <reaction evidence="45">
        <text>3-oxododecanoyl-[ACP] + NADPH + H(+) = (3R)-hydroxydodecanoyl-[ACP] + NADP(+)</text>
        <dbReference type="Rhea" id="RHEA:41872"/>
        <dbReference type="Rhea" id="RHEA-COMP:9641"/>
        <dbReference type="Rhea" id="RHEA-COMP:9642"/>
        <dbReference type="ChEBI" id="CHEBI:15378"/>
        <dbReference type="ChEBI" id="CHEBI:57783"/>
        <dbReference type="ChEBI" id="CHEBI:58349"/>
        <dbReference type="ChEBI" id="CHEBI:78469"/>
        <dbReference type="ChEBI" id="CHEBI:78470"/>
    </reaction>
    <physiologicalReaction direction="left-to-right" evidence="45">
        <dbReference type="Rhea" id="RHEA:41873"/>
    </physiologicalReaction>
</comment>
<dbReference type="SUPFAM" id="SSF50129">
    <property type="entry name" value="GroES-like"/>
    <property type="match status" value="1"/>
</dbReference>
<dbReference type="InterPro" id="IPR014031">
    <property type="entry name" value="Ketoacyl_synth_C"/>
</dbReference>
<dbReference type="GO" id="GO:0016297">
    <property type="term" value="F:fatty acyl-[ACP] hydrolase activity"/>
    <property type="evidence" value="ECO:0007669"/>
    <property type="project" value="UniProtKB-EC"/>
</dbReference>
<dbReference type="PROSITE" id="PS52004">
    <property type="entry name" value="KS3_2"/>
    <property type="match status" value="1"/>
</dbReference>
<accession>A0A5N6K748</accession>
<evidence type="ECO:0000256" key="43">
    <source>
        <dbReference type="ARBA" id="ARBA00049109"/>
    </source>
</evidence>
<dbReference type="SUPFAM" id="SSF53474">
    <property type="entry name" value="alpha/beta-Hydrolases"/>
    <property type="match status" value="1"/>
</dbReference>
<dbReference type="InterPro" id="IPR013154">
    <property type="entry name" value="ADH-like_N"/>
</dbReference>
<dbReference type="InterPro" id="IPR013968">
    <property type="entry name" value="PKS_KR"/>
</dbReference>
<evidence type="ECO:0000259" key="52">
    <source>
        <dbReference type="PROSITE" id="PS52004"/>
    </source>
</evidence>
<evidence type="ECO:0000256" key="23">
    <source>
        <dbReference type="ARBA" id="ARBA00047400"/>
    </source>
</evidence>
<evidence type="ECO:0000256" key="27">
    <source>
        <dbReference type="ARBA" id="ARBA00047578"/>
    </source>
</evidence>
<evidence type="ECO:0000313" key="54">
    <source>
        <dbReference type="EMBL" id="KAB8298609.1"/>
    </source>
</evidence>
<comment type="catalytic activity">
    <reaction evidence="11">
        <text>(3R)-hydroxyoctanoyl-[ACP] = (2E)-octenoyl-[ACP] + H2O</text>
        <dbReference type="Rhea" id="RHEA:41844"/>
        <dbReference type="Rhea" id="RHEA-COMP:9634"/>
        <dbReference type="Rhea" id="RHEA-COMP:9635"/>
        <dbReference type="ChEBI" id="CHEBI:15377"/>
        <dbReference type="ChEBI" id="CHEBI:78461"/>
        <dbReference type="ChEBI" id="CHEBI:78462"/>
    </reaction>
    <physiologicalReaction direction="left-to-right" evidence="11">
        <dbReference type="Rhea" id="RHEA:41845"/>
    </physiologicalReaction>
</comment>
<dbReference type="Pfam" id="PF00107">
    <property type="entry name" value="ADH_zinc_N"/>
    <property type="match status" value="1"/>
</dbReference>
<evidence type="ECO:0000256" key="50">
    <source>
        <dbReference type="ARBA" id="ARBA00049533"/>
    </source>
</evidence>
<dbReference type="InterPro" id="IPR020843">
    <property type="entry name" value="ER"/>
</dbReference>
<dbReference type="Pfam" id="PF08659">
    <property type="entry name" value="KR"/>
    <property type="match status" value="1"/>
</dbReference>
<dbReference type="InterPro" id="IPR036291">
    <property type="entry name" value="NAD(P)-bd_dom_sf"/>
</dbReference>
<organism evidence="54 55">
    <name type="scientific">Monilinia laxa</name>
    <name type="common">Brown rot fungus</name>
    <name type="synonym">Sclerotinia laxa</name>
    <dbReference type="NCBI Taxonomy" id="61186"/>
    <lineage>
        <taxon>Eukaryota</taxon>
        <taxon>Fungi</taxon>
        <taxon>Dikarya</taxon>
        <taxon>Ascomycota</taxon>
        <taxon>Pezizomycotina</taxon>
        <taxon>Leotiomycetes</taxon>
        <taxon>Helotiales</taxon>
        <taxon>Sclerotiniaceae</taxon>
        <taxon>Monilinia</taxon>
    </lineage>
</organism>
<evidence type="ECO:0000256" key="6">
    <source>
        <dbReference type="ARBA" id="ARBA00022857"/>
    </source>
</evidence>
<evidence type="ECO:0000256" key="42">
    <source>
        <dbReference type="ARBA" id="ARBA00049019"/>
    </source>
</evidence>
<comment type="catalytic activity">
    <reaction evidence="44">
        <text>(2E)-tetradecenoyl-[ACP] + NADPH + H(+) = tetradecanoyl-[ACP] + NADP(+)</text>
        <dbReference type="Rhea" id="RHEA:41896"/>
        <dbReference type="Rhea" id="RHEA-COMP:9647"/>
        <dbReference type="Rhea" id="RHEA-COMP:9648"/>
        <dbReference type="ChEBI" id="CHEBI:15378"/>
        <dbReference type="ChEBI" id="CHEBI:57783"/>
        <dbReference type="ChEBI" id="CHEBI:58349"/>
        <dbReference type="ChEBI" id="CHEBI:78475"/>
        <dbReference type="ChEBI" id="CHEBI:78477"/>
    </reaction>
    <physiologicalReaction direction="left-to-right" evidence="44">
        <dbReference type="Rhea" id="RHEA:41897"/>
    </physiologicalReaction>
</comment>
<keyword evidence="4" id="KW-0808">Transferase</keyword>
<evidence type="ECO:0000256" key="17">
    <source>
        <dbReference type="ARBA" id="ARBA00023399"/>
    </source>
</evidence>
<keyword evidence="8" id="KW-0560">Oxidoreductase</keyword>
<evidence type="ECO:0000256" key="44">
    <source>
        <dbReference type="ARBA" id="ARBA00049171"/>
    </source>
</evidence>
<evidence type="ECO:0000256" key="41">
    <source>
        <dbReference type="ARBA" id="ARBA00048935"/>
    </source>
</evidence>
<comment type="pathway">
    <text evidence="1">Lipid metabolism.</text>
</comment>